<name>A0A549YGW3_9BACI</name>
<reference evidence="2 3" key="1">
    <citation type="submission" date="2019-07" db="EMBL/GenBank/DDBJ databases">
        <title>Genomic analysis of Lentibacillus sp. NKC851-2.</title>
        <authorList>
            <person name="Oh Y.J."/>
        </authorList>
    </citation>
    <scope>NUCLEOTIDE SEQUENCE [LARGE SCALE GENOMIC DNA]</scope>
    <source>
        <strain evidence="2 3">NKC851-2</strain>
    </source>
</reference>
<dbReference type="Proteomes" id="UP000319280">
    <property type="component" value="Unassembled WGS sequence"/>
</dbReference>
<evidence type="ECO:0000256" key="1">
    <source>
        <dbReference type="SAM" id="Coils"/>
    </source>
</evidence>
<gene>
    <name evidence="2" type="ORF">FH966_04685</name>
</gene>
<organism evidence="2 3">
    <name type="scientific">Lentibacillus cibarius</name>
    <dbReference type="NCBI Taxonomy" id="2583219"/>
    <lineage>
        <taxon>Bacteria</taxon>
        <taxon>Bacillati</taxon>
        <taxon>Bacillota</taxon>
        <taxon>Bacilli</taxon>
        <taxon>Bacillales</taxon>
        <taxon>Bacillaceae</taxon>
        <taxon>Lentibacillus</taxon>
    </lineage>
</organism>
<keyword evidence="1" id="KW-0175">Coiled coil</keyword>
<proteinExistence type="predicted"/>
<keyword evidence="3" id="KW-1185">Reference proteome</keyword>
<dbReference type="EMBL" id="VJMZ01000001">
    <property type="protein sequence ID" value="TRM11077.1"/>
    <property type="molecule type" value="Genomic_DNA"/>
</dbReference>
<dbReference type="AlphaFoldDB" id="A0A549YGW3"/>
<evidence type="ECO:0000313" key="3">
    <source>
        <dbReference type="Proteomes" id="UP000319280"/>
    </source>
</evidence>
<comment type="caution">
    <text evidence="2">The sequence shown here is derived from an EMBL/GenBank/DDBJ whole genome shotgun (WGS) entry which is preliminary data.</text>
</comment>
<dbReference type="RefSeq" id="WP_142790271.1">
    <property type="nucleotide sequence ID" value="NZ_VJMZ01000001.1"/>
</dbReference>
<evidence type="ECO:0000313" key="2">
    <source>
        <dbReference type="EMBL" id="TRM11077.1"/>
    </source>
</evidence>
<accession>A0A549YGW3</accession>
<protein>
    <submittedName>
        <fullName evidence="2">Uncharacterized protein</fullName>
    </submittedName>
</protein>
<feature type="coiled-coil region" evidence="1">
    <location>
        <begin position="18"/>
        <end position="45"/>
    </location>
</feature>
<sequence>MASIRTENERDIVVEADLSDLQSFIDEAERNLDVYKDEIAVIYEKMPKFDYIYFCFYAYSTYRLLEATLDFDTSEVGHIRVSAPDEFFYAFYGMIATLHTQAKVQENKECGA</sequence>